<feature type="compositionally biased region" description="Low complexity" evidence="1">
    <location>
        <begin position="27"/>
        <end position="58"/>
    </location>
</feature>
<evidence type="ECO:0000256" key="1">
    <source>
        <dbReference type="SAM" id="MobiDB-lite"/>
    </source>
</evidence>
<name>A0A6J4I535_9ACTN</name>
<proteinExistence type="predicted"/>
<dbReference type="AlphaFoldDB" id="A0A6J4I535"/>
<dbReference type="EMBL" id="CADCTF010000091">
    <property type="protein sequence ID" value="CAA9241363.1"/>
    <property type="molecule type" value="Genomic_DNA"/>
</dbReference>
<organism evidence="2">
    <name type="scientific">uncultured Acidimicrobiales bacterium</name>
    <dbReference type="NCBI Taxonomy" id="310071"/>
    <lineage>
        <taxon>Bacteria</taxon>
        <taxon>Bacillati</taxon>
        <taxon>Actinomycetota</taxon>
        <taxon>Acidimicrobiia</taxon>
        <taxon>Acidimicrobiales</taxon>
        <taxon>environmental samples</taxon>
    </lineage>
</organism>
<sequence>WDTQRTSSRLDRSSASSRALAWRMRFDVSSSSARSSASSSARGGSAPAPGPSSICAASSRRERLPTWSRSPSTRAASTPTGPAAARITTSTRRSCG</sequence>
<reference evidence="2" key="1">
    <citation type="submission" date="2020-02" db="EMBL/GenBank/DDBJ databases">
        <authorList>
            <person name="Meier V. D."/>
        </authorList>
    </citation>
    <scope>NUCLEOTIDE SEQUENCE</scope>
    <source>
        <strain evidence="2">AVDCRST_MAG50</strain>
    </source>
</reference>
<feature type="non-terminal residue" evidence="2">
    <location>
        <position position="1"/>
    </location>
</feature>
<gene>
    <name evidence="2" type="ORF">AVDCRST_MAG50-1724</name>
</gene>
<protein>
    <submittedName>
        <fullName evidence="2">Uncharacterized protein</fullName>
    </submittedName>
</protein>
<feature type="non-terminal residue" evidence="2">
    <location>
        <position position="96"/>
    </location>
</feature>
<feature type="region of interest" description="Disordered" evidence="1">
    <location>
        <begin position="27"/>
        <end position="96"/>
    </location>
</feature>
<evidence type="ECO:0000313" key="2">
    <source>
        <dbReference type="EMBL" id="CAA9241363.1"/>
    </source>
</evidence>
<accession>A0A6J4I535</accession>
<feature type="compositionally biased region" description="Polar residues" evidence="1">
    <location>
        <begin position="87"/>
        <end position="96"/>
    </location>
</feature>
<feature type="compositionally biased region" description="Polar residues" evidence="1">
    <location>
        <begin position="67"/>
        <end position="80"/>
    </location>
</feature>